<gene>
    <name evidence="1" type="ORF">RD2015_478</name>
</gene>
<evidence type="ECO:0000313" key="1">
    <source>
        <dbReference type="EMBL" id="ALV04979.1"/>
    </source>
</evidence>
<dbReference type="KEGG" id="rdp:RD2015_478"/>
<protein>
    <submittedName>
        <fullName evidence="1">Uncharacterized protein</fullName>
    </submittedName>
</protein>
<name>A0A0U3MPZ6_9BURK</name>
<dbReference type="Gene3D" id="1.10.1200.10">
    <property type="entry name" value="ACP-like"/>
    <property type="match status" value="1"/>
</dbReference>
<dbReference type="SUPFAM" id="SSF47336">
    <property type="entry name" value="ACP-like"/>
    <property type="match status" value="1"/>
</dbReference>
<dbReference type="InterPro" id="IPR036736">
    <property type="entry name" value="ACP-like_sf"/>
</dbReference>
<dbReference type="AlphaFoldDB" id="A0A0U3MPZ6"/>
<keyword evidence="2" id="KW-1185">Reference proteome</keyword>
<reference evidence="1 2" key="1">
    <citation type="submission" date="2015-12" db="EMBL/GenBank/DDBJ databases">
        <title>Complete genome of Roseateles depolymerans KCTC 42856.</title>
        <authorList>
            <person name="Kim K.M."/>
        </authorList>
    </citation>
    <scope>NUCLEOTIDE SEQUENCE [LARGE SCALE GENOMIC DNA]</scope>
    <source>
        <strain evidence="1 2">KCTC 42856</strain>
    </source>
</reference>
<organism evidence="1 2">
    <name type="scientific">Roseateles depolymerans</name>
    <dbReference type="NCBI Taxonomy" id="76731"/>
    <lineage>
        <taxon>Bacteria</taxon>
        <taxon>Pseudomonadati</taxon>
        <taxon>Pseudomonadota</taxon>
        <taxon>Betaproteobacteria</taxon>
        <taxon>Burkholderiales</taxon>
        <taxon>Sphaerotilaceae</taxon>
        <taxon>Roseateles</taxon>
    </lineage>
</organism>
<dbReference type="STRING" id="76731.RD2015_478"/>
<proteinExistence type="predicted"/>
<accession>A0A0U3MPZ6</accession>
<dbReference type="EMBL" id="CP013729">
    <property type="protein sequence ID" value="ALV04979.1"/>
    <property type="molecule type" value="Genomic_DNA"/>
</dbReference>
<dbReference type="Proteomes" id="UP000060699">
    <property type="component" value="Chromosome"/>
</dbReference>
<evidence type="ECO:0000313" key="2">
    <source>
        <dbReference type="Proteomes" id="UP000060699"/>
    </source>
</evidence>
<sequence>MIVLVVVLWLHSESRRVARKVEIAFKGRAHLSDEEFFETYYQGSGIPIDIVKGVRGVLAEALHEDVSRVIPTDDFSGNLNFLLDAEPETDVAIVEGLERRFDIRISKQEAERTRTVDDIIHLVHAKVLSK</sequence>